<evidence type="ECO:0000313" key="2">
    <source>
        <dbReference type="Proteomes" id="UP000315636"/>
    </source>
</evidence>
<evidence type="ECO:0000313" key="1">
    <source>
        <dbReference type="EMBL" id="SMO89790.1"/>
    </source>
</evidence>
<accession>A0A521F2R7</accession>
<reference evidence="1 2" key="1">
    <citation type="submission" date="2017-05" db="EMBL/GenBank/DDBJ databases">
        <authorList>
            <person name="Varghese N."/>
            <person name="Submissions S."/>
        </authorList>
    </citation>
    <scope>NUCLEOTIDE SEQUENCE [LARGE SCALE GENOMIC DNA]</scope>
    <source>
        <strain evidence="1 2">DSM 45474</strain>
    </source>
</reference>
<organism evidence="1 2">
    <name type="scientific">Melghirimyces algeriensis</name>
    <dbReference type="NCBI Taxonomy" id="910412"/>
    <lineage>
        <taxon>Bacteria</taxon>
        <taxon>Bacillati</taxon>
        <taxon>Bacillota</taxon>
        <taxon>Bacilli</taxon>
        <taxon>Bacillales</taxon>
        <taxon>Thermoactinomycetaceae</taxon>
        <taxon>Melghirimyces</taxon>
    </lineage>
</organism>
<dbReference type="Proteomes" id="UP000315636">
    <property type="component" value="Unassembled WGS sequence"/>
</dbReference>
<dbReference type="EMBL" id="FXTI01000012">
    <property type="protein sequence ID" value="SMO89790.1"/>
    <property type="molecule type" value="Genomic_DNA"/>
</dbReference>
<protein>
    <submittedName>
        <fullName evidence="1">Uncharacterized protein</fullName>
    </submittedName>
</protein>
<sequence length="87" mass="9972">MLLKKNVNRTLESFPAFHKPKQNPPLSLFRGMEGFLYFLRAARKPLDLDMGMKASVRRGRGVFNPSRKYAPLLLSILSNNHCKIGNR</sequence>
<dbReference type="AlphaFoldDB" id="A0A521F2R7"/>
<gene>
    <name evidence="1" type="ORF">SAMN06264849_11212</name>
</gene>
<name>A0A521F2R7_9BACL</name>
<proteinExistence type="predicted"/>
<keyword evidence="2" id="KW-1185">Reference proteome</keyword>